<dbReference type="Pfam" id="PF08699">
    <property type="entry name" value="ArgoL1"/>
    <property type="match status" value="1"/>
</dbReference>
<dbReference type="SUPFAM" id="SSF101690">
    <property type="entry name" value="PAZ domain"/>
    <property type="match status" value="1"/>
</dbReference>
<dbReference type="Gene3D" id="3.40.50.2300">
    <property type="match status" value="1"/>
</dbReference>
<protein>
    <recommendedName>
        <fullName evidence="1">Argonaute linker 1 domain-containing protein</fullName>
    </recommendedName>
</protein>
<proteinExistence type="predicted"/>
<sequence length="540" mass="60033">MVETQMVRPKAGTLGEKLKVTVNAYKVKVPSLVLHHYDVAIEGLVNKHGTVGDVPPSLGREIFTALKAMDAFQQHSVVYDGRKTVFSPQALNFPHDKQTFDVNLASPAERAAKRNRSFKVVITKVNEVKLDNLLNYVKRQVGPTPDEGVYIAITALNVLFNHDMMMTHPHSKNKFFPRPQGVGSSGMLFKMKEGIEMWRGYFSSIRMAPGGVILNFDLTSQPMLTCGNLRDVAVAVLGVEPPGSLQRLLPTQLITLSRSLKMMTVSVSRVDKTILRTKIKEVAKSAREMIFEAPVSPDSKVMKKWNVAEYIEFTYNMKLKGANEPIVRLTGKGWYPLEICHVNPGQKFSKKLSPERLSDVIRWLTVGPQDRTRMLTNGIQNHLRTGTTIDRWTIELEANPLVISARQLAPPTVYYAPQSANKSNSSTDKFGNGAWNLSGKMLLQPMAVTSWVAIVLSQANYGISKAQAAQALEGLQSAMKAVGMQVSGLQGPAIFVDKNEPLLPSDDESVGKWIMSKIKRKPQLIVCFLGDKNAWEYRQV</sequence>
<organism evidence="2 3">
    <name type="scientific">Puccinia graminis f. sp. tritici</name>
    <dbReference type="NCBI Taxonomy" id="56615"/>
    <lineage>
        <taxon>Eukaryota</taxon>
        <taxon>Fungi</taxon>
        <taxon>Dikarya</taxon>
        <taxon>Basidiomycota</taxon>
        <taxon>Pucciniomycotina</taxon>
        <taxon>Pucciniomycetes</taxon>
        <taxon>Pucciniales</taxon>
        <taxon>Pucciniaceae</taxon>
        <taxon>Puccinia</taxon>
    </lineage>
</organism>
<dbReference type="AlphaFoldDB" id="A0A5B0LW26"/>
<dbReference type="SMART" id="SM01163">
    <property type="entry name" value="DUF1785"/>
    <property type="match status" value="1"/>
</dbReference>
<reference evidence="2 3" key="1">
    <citation type="submission" date="2019-05" db="EMBL/GenBank/DDBJ databases">
        <title>Emergence of the Ug99 lineage of the wheat stem rust pathogen through somatic hybridization.</title>
        <authorList>
            <person name="Li F."/>
            <person name="Upadhyaya N.M."/>
            <person name="Sperschneider J."/>
            <person name="Matny O."/>
            <person name="Nguyen-Phuc H."/>
            <person name="Mago R."/>
            <person name="Raley C."/>
            <person name="Miller M.E."/>
            <person name="Silverstein K.A.T."/>
            <person name="Henningsen E."/>
            <person name="Hirsch C.D."/>
            <person name="Visser B."/>
            <person name="Pretorius Z.A."/>
            <person name="Steffenson B.J."/>
            <person name="Schwessinger B."/>
            <person name="Dodds P.N."/>
            <person name="Figueroa M."/>
        </authorList>
    </citation>
    <scope>NUCLEOTIDE SEQUENCE [LARGE SCALE GENOMIC DNA]</scope>
    <source>
        <strain evidence="2 3">Ug99</strain>
    </source>
</reference>
<dbReference type="Pfam" id="PF16486">
    <property type="entry name" value="ArgoN"/>
    <property type="match status" value="1"/>
</dbReference>
<name>A0A5B0LW26_PUCGR</name>
<dbReference type="InterPro" id="IPR032474">
    <property type="entry name" value="Argonaute_N"/>
</dbReference>
<dbReference type="PANTHER" id="PTHR22891">
    <property type="entry name" value="EUKARYOTIC TRANSLATION INITIATION FACTOR 2C"/>
    <property type="match status" value="1"/>
</dbReference>
<dbReference type="Gene3D" id="2.170.260.10">
    <property type="entry name" value="paz domain"/>
    <property type="match status" value="1"/>
</dbReference>
<accession>A0A5B0LW26</accession>
<evidence type="ECO:0000259" key="1">
    <source>
        <dbReference type="SMART" id="SM01163"/>
    </source>
</evidence>
<comment type="caution">
    <text evidence="2">The sequence shown here is derived from an EMBL/GenBank/DDBJ whole genome shotgun (WGS) entry which is preliminary data.</text>
</comment>
<dbReference type="InterPro" id="IPR014811">
    <property type="entry name" value="ArgoL1"/>
</dbReference>
<evidence type="ECO:0000313" key="2">
    <source>
        <dbReference type="EMBL" id="KAA1068219.1"/>
    </source>
</evidence>
<dbReference type="Proteomes" id="UP000325313">
    <property type="component" value="Unassembled WGS sequence"/>
</dbReference>
<dbReference type="InterPro" id="IPR036085">
    <property type="entry name" value="PAZ_dom_sf"/>
</dbReference>
<feature type="domain" description="Argonaute linker 1" evidence="1">
    <location>
        <begin position="168"/>
        <end position="226"/>
    </location>
</feature>
<evidence type="ECO:0000313" key="3">
    <source>
        <dbReference type="Proteomes" id="UP000325313"/>
    </source>
</evidence>
<gene>
    <name evidence="2" type="ORF">PGTUg99_027927</name>
</gene>
<dbReference type="EMBL" id="VDEP01000506">
    <property type="protein sequence ID" value="KAA1068219.1"/>
    <property type="molecule type" value="Genomic_DNA"/>
</dbReference>